<dbReference type="AlphaFoldDB" id="A0A915MPE1"/>
<proteinExistence type="predicted"/>
<feature type="compositionally biased region" description="Low complexity" evidence="1">
    <location>
        <begin position="410"/>
        <end position="419"/>
    </location>
</feature>
<feature type="region of interest" description="Disordered" evidence="1">
    <location>
        <begin position="397"/>
        <end position="477"/>
    </location>
</feature>
<dbReference type="WBParaSite" id="scaffold4433_cov216.g8122">
    <property type="protein sequence ID" value="scaffold4433_cov216.g8122"/>
    <property type="gene ID" value="scaffold4433_cov216.g8122"/>
</dbReference>
<feature type="compositionally biased region" description="Low complexity" evidence="1">
    <location>
        <begin position="429"/>
        <end position="440"/>
    </location>
</feature>
<keyword evidence="2" id="KW-1185">Reference proteome</keyword>
<feature type="region of interest" description="Disordered" evidence="1">
    <location>
        <begin position="114"/>
        <end position="184"/>
    </location>
</feature>
<feature type="compositionally biased region" description="Low complexity" evidence="1">
    <location>
        <begin position="350"/>
        <end position="361"/>
    </location>
</feature>
<evidence type="ECO:0000256" key="1">
    <source>
        <dbReference type="SAM" id="MobiDB-lite"/>
    </source>
</evidence>
<sequence>MDWSSPQQQIPNNNLRTPNISDIPNWRKQRVAEDSLITTVSCAQPPVWPPPEDSCIASTSQNLETTRHQTTNSPHLNNNRHNSDPASNNILLENGEEIQMPIIQTVDELLREIRDQDDPKYNNERTSEKNKTTSEVTNVVVEEEGGRSNSNSNNPLEENETEKEVEQQEEGEEEMTEATATTTNAVVVEGEQQPTNELLRPYSPSDFIIDTQIRSIINCEDLNVSKKKNIEPRRNTAPSQPSPLSKLPSNRPTASTFIPMAVLFQQPPPPSPFLPCQLLQTIPNIAESTTTNISPSKCLLPPPPPPPLSTTLFHLPPPQIPPNIAADLTATTPISSNKCLLPPPPPPPSLQHQHQQHPTSSNILGGDYGSNSSNVNDDSMFCEDIELFRNPQNLLQINPREDNIPPPRPSQKQQQLPPLKQTPPPTRQPPTSSQKSVQQQSEEKEEGEIDYLTEELEIPADFGLPTSFFSNKQRWED</sequence>
<reference evidence="3" key="1">
    <citation type="submission" date="2022-11" db="UniProtKB">
        <authorList>
            <consortium name="WormBaseParasite"/>
        </authorList>
    </citation>
    <scope>IDENTIFICATION</scope>
</reference>
<evidence type="ECO:0000313" key="3">
    <source>
        <dbReference type="WBParaSite" id="scaffold4433_cov216.g8122"/>
    </source>
</evidence>
<feature type="compositionally biased region" description="Acidic residues" evidence="1">
    <location>
        <begin position="157"/>
        <end position="176"/>
    </location>
</feature>
<organism evidence="2 3">
    <name type="scientific">Meloidogyne javanica</name>
    <name type="common">Root-knot nematode worm</name>
    <dbReference type="NCBI Taxonomy" id="6303"/>
    <lineage>
        <taxon>Eukaryota</taxon>
        <taxon>Metazoa</taxon>
        <taxon>Ecdysozoa</taxon>
        <taxon>Nematoda</taxon>
        <taxon>Chromadorea</taxon>
        <taxon>Rhabditida</taxon>
        <taxon>Tylenchina</taxon>
        <taxon>Tylenchomorpha</taxon>
        <taxon>Tylenchoidea</taxon>
        <taxon>Meloidogynidae</taxon>
        <taxon>Meloidogyninae</taxon>
        <taxon>Meloidogyne</taxon>
        <taxon>Meloidogyne incognita group</taxon>
    </lineage>
</organism>
<evidence type="ECO:0000313" key="2">
    <source>
        <dbReference type="Proteomes" id="UP000887561"/>
    </source>
</evidence>
<feature type="region of interest" description="Disordered" evidence="1">
    <location>
        <begin position="334"/>
        <end position="377"/>
    </location>
</feature>
<feature type="compositionally biased region" description="Basic and acidic residues" evidence="1">
    <location>
        <begin position="114"/>
        <end position="132"/>
    </location>
</feature>
<feature type="region of interest" description="Disordered" evidence="1">
    <location>
        <begin position="228"/>
        <end position="250"/>
    </location>
</feature>
<name>A0A915MPE1_MELJA</name>
<dbReference type="Proteomes" id="UP000887561">
    <property type="component" value="Unplaced"/>
</dbReference>
<feature type="compositionally biased region" description="Polar residues" evidence="1">
    <location>
        <begin position="56"/>
        <end position="88"/>
    </location>
</feature>
<accession>A0A915MPE1</accession>
<feature type="compositionally biased region" description="Acidic residues" evidence="1">
    <location>
        <begin position="443"/>
        <end position="458"/>
    </location>
</feature>
<feature type="region of interest" description="Disordered" evidence="1">
    <location>
        <begin position="44"/>
        <end position="88"/>
    </location>
</feature>
<feature type="compositionally biased region" description="Low complexity" evidence="1">
    <location>
        <begin position="238"/>
        <end position="249"/>
    </location>
</feature>
<feature type="region of interest" description="Disordered" evidence="1">
    <location>
        <begin position="1"/>
        <end position="22"/>
    </location>
</feature>
<protein>
    <submittedName>
        <fullName evidence="3">Uncharacterized protein</fullName>
    </submittedName>
</protein>
<feature type="compositionally biased region" description="Polar residues" evidence="1">
    <location>
        <begin position="467"/>
        <end position="477"/>
    </location>
</feature>